<accession>A0A7W3LYA7</accession>
<organism evidence="2 3">
    <name type="scientific">Actinomadura namibiensis</name>
    <dbReference type="NCBI Taxonomy" id="182080"/>
    <lineage>
        <taxon>Bacteria</taxon>
        <taxon>Bacillati</taxon>
        <taxon>Actinomycetota</taxon>
        <taxon>Actinomycetes</taxon>
        <taxon>Streptosporangiales</taxon>
        <taxon>Thermomonosporaceae</taxon>
        <taxon>Actinomadura</taxon>
    </lineage>
</organism>
<evidence type="ECO:0000256" key="1">
    <source>
        <dbReference type="SAM" id="MobiDB-lite"/>
    </source>
</evidence>
<gene>
    <name evidence="2" type="ORF">HNR61_008251</name>
</gene>
<feature type="compositionally biased region" description="Basic and acidic residues" evidence="1">
    <location>
        <begin position="34"/>
        <end position="44"/>
    </location>
</feature>
<evidence type="ECO:0000313" key="2">
    <source>
        <dbReference type="EMBL" id="MBA8956568.1"/>
    </source>
</evidence>
<proteinExistence type="predicted"/>
<feature type="region of interest" description="Disordered" evidence="1">
    <location>
        <begin position="1"/>
        <end position="55"/>
    </location>
</feature>
<feature type="compositionally biased region" description="Basic and acidic residues" evidence="1">
    <location>
        <begin position="1"/>
        <end position="11"/>
    </location>
</feature>
<sequence length="224" mass="24819">MINEAHGRSAVDHAPSAPAPGHRLRSGFDTPEAFAEHHRPDRSTSHALRRTYPGPTDQRLLRDIARPVHSGIAGAFANDWLRAAFVEALVSDERLPDVITTRHDLDLMFCGQSSQVIAHGFNERLHVFEALEEVVEHLEAKADDIRSGQAAPTTVWFATPGDDADVIHQTIEYWAGLDLIALFHGNWSHGPNRHPQPAHRPTLHAQLFTTQPVSESIALLQQSD</sequence>
<comment type="caution">
    <text evidence="2">The sequence shown here is derived from an EMBL/GenBank/DDBJ whole genome shotgun (WGS) entry which is preliminary data.</text>
</comment>
<dbReference type="RefSeq" id="WP_182848468.1">
    <property type="nucleotide sequence ID" value="NZ_BAAALP010000060.1"/>
</dbReference>
<name>A0A7W3LYA7_ACTNM</name>
<reference evidence="2 3" key="1">
    <citation type="submission" date="2020-08" db="EMBL/GenBank/DDBJ databases">
        <title>Genomic Encyclopedia of Type Strains, Phase IV (KMG-IV): sequencing the most valuable type-strain genomes for metagenomic binning, comparative biology and taxonomic classification.</title>
        <authorList>
            <person name="Goeker M."/>
        </authorList>
    </citation>
    <scope>NUCLEOTIDE SEQUENCE [LARGE SCALE GENOMIC DNA]</scope>
    <source>
        <strain evidence="2 3">DSM 44197</strain>
    </source>
</reference>
<dbReference type="Proteomes" id="UP000572680">
    <property type="component" value="Unassembled WGS sequence"/>
</dbReference>
<protein>
    <submittedName>
        <fullName evidence="2">Uncharacterized protein</fullName>
    </submittedName>
</protein>
<keyword evidence="3" id="KW-1185">Reference proteome</keyword>
<dbReference type="EMBL" id="JACJIA010000016">
    <property type="protein sequence ID" value="MBA8956568.1"/>
    <property type="molecule type" value="Genomic_DNA"/>
</dbReference>
<evidence type="ECO:0000313" key="3">
    <source>
        <dbReference type="Proteomes" id="UP000572680"/>
    </source>
</evidence>
<dbReference type="AlphaFoldDB" id="A0A7W3LYA7"/>